<organism evidence="2 3">
    <name type="scientific">Macrolepiota fuliginosa MF-IS2</name>
    <dbReference type="NCBI Taxonomy" id="1400762"/>
    <lineage>
        <taxon>Eukaryota</taxon>
        <taxon>Fungi</taxon>
        <taxon>Dikarya</taxon>
        <taxon>Basidiomycota</taxon>
        <taxon>Agaricomycotina</taxon>
        <taxon>Agaricomycetes</taxon>
        <taxon>Agaricomycetidae</taxon>
        <taxon>Agaricales</taxon>
        <taxon>Agaricineae</taxon>
        <taxon>Agaricaceae</taxon>
        <taxon>Macrolepiota</taxon>
    </lineage>
</organism>
<gene>
    <name evidence="2" type="ORF">P691DRAFT_813422</name>
</gene>
<dbReference type="PANTHER" id="PTHR37332:SF1">
    <property type="entry name" value="ELMO DOMAIN-CONTAINING PROTEIN"/>
    <property type="match status" value="1"/>
</dbReference>
<reference evidence="2" key="1">
    <citation type="submission" date="2020-11" db="EMBL/GenBank/DDBJ databases">
        <authorList>
            <consortium name="DOE Joint Genome Institute"/>
            <person name="Ahrendt S."/>
            <person name="Riley R."/>
            <person name="Andreopoulos W."/>
            <person name="Labutti K."/>
            <person name="Pangilinan J."/>
            <person name="Ruiz-Duenas F.J."/>
            <person name="Barrasa J.M."/>
            <person name="Sanchez-Garcia M."/>
            <person name="Camarero S."/>
            <person name="Miyauchi S."/>
            <person name="Serrano A."/>
            <person name="Linde D."/>
            <person name="Babiker R."/>
            <person name="Drula E."/>
            <person name="Ayuso-Fernandez I."/>
            <person name="Pacheco R."/>
            <person name="Padilla G."/>
            <person name="Ferreira P."/>
            <person name="Barriuso J."/>
            <person name="Kellner H."/>
            <person name="Castanera R."/>
            <person name="Alfaro M."/>
            <person name="Ramirez L."/>
            <person name="Pisabarro A.G."/>
            <person name="Kuo A."/>
            <person name="Tritt A."/>
            <person name="Lipzen A."/>
            <person name="He G."/>
            <person name="Yan M."/>
            <person name="Ng V."/>
            <person name="Cullen D."/>
            <person name="Martin F."/>
            <person name="Rosso M.-N."/>
            <person name="Henrissat B."/>
            <person name="Hibbett D."/>
            <person name="Martinez A.T."/>
            <person name="Grigoriev I.V."/>
        </authorList>
    </citation>
    <scope>NUCLEOTIDE SEQUENCE</scope>
    <source>
        <strain evidence="2">MF-IS2</strain>
    </source>
</reference>
<protein>
    <submittedName>
        <fullName evidence="2">Uncharacterized protein</fullName>
    </submittedName>
</protein>
<accession>A0A9P6C565</accession>
<sequence>MSHFSEVTRPAMRRKSSAQTLLSSFKSATSSSQSVNTLPTVPPPIQTNSGTISSVTGMNITAVLASASTPTATTPLGRGDSTEYAENVVASLVGATSPPLGSHTSVEFLRELVQKRLVTLTYIRNVHEGRSHWFHTLLITRADLEREFNNEHMKKRTYRFAILGFSLSNLLDINNPQDLLRGLLNIVTEFDRSEEESDKIKRMFRKGAKKGAASNTTEYTGSELTMDASYLMTPQMPFALDYHETVVSLLDVVSEVYNKISKILGPSSLPYPSHILGPLTSVTPYPGVSYLFASEANNHSNQYPNTTLAYPALQQSQFHNSSSNPNLHQPVRFPSVSGSSTTLTGSLGSGDNDACNSLWSIANASSVGMGMGVGFPQPTISWSATQSDTILKIDAKLKKVSSVLLKDLDMFTRKGIVAELASLPLLKNSVVSDDPTLSNGSGKSLYDYDG</sequence>
<keyword evidence="3" id="KW-1185">Reference proteome</keyword>
<feature type="compositionally biased region" description="Low complexity" evidence="1">
    <location>
        <begin position="337"/>
        <end position="346"/>
    </location>
</feature>
<dbReference type="OrthoDB" id="14339at2759"/>
<name>A0A9P6C565_9AGAR</name>
<evidence type="ECO:0000256" key="1">
    <source>
        <dbReference type="SAM" id="MobiDB-lite"/>
    </source>
</evidence>
<dbReference type="Proteomes" id="UP000807342">
    <property type="component" value="Unassembled WGS sequence"/>
</dbReference>
<feature type="compositionally biased region" description="Polar residues" evidence="1">
    <location>
        <begin position="318"/>
        <end position="327"/>
    </location>
</feature>
<comment type="caution">
    <text evidence="2">The sequence shown here is derived from an EMBL/GenBank/DDBJ whole genome shotgun (WGS) entry which is preliminary data.</text>
</comment>
<evidence type="ECO:0000313" key="2">
    <source>
        <dbReference type="EMBL" id="KAF9448913.1"/>
    </source>
</evidence>
<dbReference type="AlphaFoldDB" id="A0A9P6C565"/>
<dbReference type="EMBL" id="MU151146">
    <property type="protein sequence ID" value="KAF9448913.1"/>
    <property type="molecule type" value="Genomic_DNA"/>
</dbReference>
<evidence type="ECO:0000313" key="3">
    <source>
        <dbReference type="Proteomes" id="UP000807342"/>
    </source>
</evidence>
<feature type="region of interest" description="Disordered" evidence="1">
    <location>
        <begin position="1"/>
        <end position="23"/>
    </location>
</feature>
<feature type="region of interest" description="Disordered" evidence="1">
    <location>
        <begin position="318"/>
        <end position="346"/>
    </location>
</feature>
<proteinExistence type="predicted"/>
<dbReference type="PANTHER" id="PTHR37332">
    <property type="entry name" value="EXPRESSED PROTEIN"/>
    <property type="match status" value="1"/>
</dbReference>